<reference evidence="3" key="1">
    <citation type="journal article" date="2020" name="Stud. Mycol.">
        <title>101 Dothideomycetes genomes: a test case for predicting lifestyles and emergence of pathogens.</title>
        <authorList>
            <person name="Haridas S."/>
            <person name="Albert R."/>
            <person name="Binder M."/>
            <person name="Bloem J."/>
            <person name="Labutti K."/>
            <person name="Salamov A."/>
            <person name="Andreopoulos B."/>
            <person name="Baker S."/>
            <person name="Barry K."/>
            <person name="Bills G."/>
            <person name="Bluhm B."/>
            <person name="Cannon C."/>
            <person name="Castanera R."/>
            <person name="Culley D."/>
            <person name="Daum C."/>
            <person name="Ezra D."/>
            <person name="Gonzalez J."/>
            <person name="Henrissat B."/>
            <person name="Kuo A."/>
            <person name="Liang C."/>
            <person name="Lipzen A."/>
            <person name="Lutzoni F."/>
            <person name="Magnuson J."/>
            <person name="Mondo S."/>
            <person name="Nolan M."/>
            <person name="Ohm R."/>
            <person name="Pangilinan J."/>
            <person name="Park H.-J."/>
            <person name="Ramirez L."/>
            <person name="Alfaro M."/>
            <person name="Sun H."/>
            <person name="Tritt A."/>
            <person name="Yoshinaga Y."/>
            <person name="Zwiers L.-H."/>
            <person name="Turgeon B."/>
            <person name="Goodwin S."/>
            <person name="Spatafora J."/>
            <person name="Crous P."/>
            <person name="Grigoriev I."/>
        </authorList>
    </citation>
    <scope>NUCLEOTIDE SEQUENCE</scope>
    <source>
        <strain evidence="3">CBS 116005</strain>
    </source>
</reference>
<dbReference type="PANTHER" id="PTHR42085:SF2">
    <property type="entry name" value="F-BOX DOMAIN-CONTAINING PROTEIN"/>
    <property type="match status" value="1"/>
</dbReference>
<evidence type="ECO:0000256" key="1">
    <source>
        <dbReference type="SAM" id="MobiDB-lite"/>
    </source>
</evidence>
<evidence type="ECO:0000259" key="2">
    <source>
        <dbReference type="Pfam" id="PF24864"/>
    </source>
</evidence>
<dbReference type="EMBL" id="ML995829">
    <property type="protein sequence ID" value="KAF2769957.1"/>
    <property type="molecule type" value="Genomic_DNA"/>
</dbReference>
<organism evidence="3 4">
    <name type="scientific">Teratosphaeria nubilosa</name>
    <dbReference type="NCBI Taxonomy" id="161662"/>
    <lineage>
        <taxon>Eukaryota</taxon>
        <taxon>Fungi</taxon>
        <taxon>Dikarya</taxon>
        <taxon>Ascomycota</taxon>
        <taxon>Pezizomycotina</taxon>
        <taxon>Dothideomycetes</taxon>
        <taxon>Dothideomycetidae</taxon>
        <taxon>Mycosphaerellales</taxon>
        <taxon>Teratosphaeriaceae</taxon>
        <taxon>Teratosphaeria</taxon>
    </lineage>
</organism>
<feature type="region of interest" description="Disordered" evidence="1">
    <location>
        <begin position="19"/>
        <end position="43"/>
    </location>
</feature>
<feature type="compositionally biased region" description="Polar residues" evidence="1">
    <location>
        <begin position="23"/>
        <end position="32"/>
    </location>
</feature>
<sequence length="438" mass="50823">MADLSDHIQRRHFLNLPRKKKSTAQVSPTQVPAAQSKSEKQAAQEWLRSDLKQQIERLAWAGDSDLSASALITMAVVSSNEESVHRADILGWIISNSKRHACSVGNIISDCIRYYGSIRFPCEQVVEDFDGSFQSYEMPLEDVHDSPATSWDSQKSSILPHRARTYLMSFDKRSPDEEATTTSFRFLDLPPELRIRIYELVFSFPSIVFDKRSVGRYSRRGDYEQTHLHVQRRPWSTNDLNAFEHRPIEERISLKTRPLTQILSLLCVSKFLYREAVPYFYSMNHFRLVDFKDFALFTRVLAPSRLMHVCSISISYIPGRMKVFNLKQLKHAITLLHLHQGFRKIEVRIDLEEDWFDIKTKDGHHKYPHAEDLPGLKDMIKVFKKANELVFVGDCPEVEAYVRNMIRYGENPPRTKKVDFAPVTEESATIDDDFEEFA</sequence>
<dbReference type="Proteomes" id="UP000799436">
    <property type="component" value="Unassembled WGS sequence"/>
</dbReference>
<feature type="domain" description="DUF7730" evidence="2">
    <location>
        <begin position="185"/>
        <end position="316"/>
    </location>
</feature>
<protein>
    <recommendedName>
        <fullName evidence="2">DUF7730 domain-containing protein</fullName>
    </recommendedName>
</protein>
<gene>
    <name evidence="3" type="ORF">EJ03DRAFT_350772</name>
</gene>
<keyword evidence="4" id="KW-1185">Reference proteome</keyword>
<dbReference type="OrthoDB" id="3905718at2759"/>
<dbReference type="InterPro" id="IPR038883">
    <property type="entry name" value="AN11006-like"/>
</dbReference>
<proteinExistence type="predicted"/>
<name>A0A6G1LAQ3_9PEZI</name>
<evidence type="ECO:0000313" key="3">
    <source>
        <dbReference type="EMBL" id="KAF2769957.1"/>
    </source>
</evidence>
<dbReference type="InterPro" id="IPR056632">
    <property type="entry name" value="DUF7730"/>
</dbReference>
<evidence type="ECO:0000313" key="4">
    <source>
        <dbReference type="Proteomes" id="UP000799436"/>
    </source>
</evidence>
<dbReference type="Pfam" id="PF24864">
    <property type="entry name" value="DUF7730"/>
    <property type="match status" value="1"/>
</dbReference>
<dbReference type="PANTHER" id="PTHR42085">
    <property type="entry name" value="F-BOX DOMAIN-CONTAINING PROTEIN"/>
    <property type="match status" value="1"/>
</dbReference>
<dbReference type="AlphaFoldDB" id="A0A6G1LAQ3"/>
<accession>A0A6G1LAQ3</accession>